<evidence type="ECO:0000313" key="2">
    <source>
        <dbReference type="EMBL" id="KRN77042.1"/>
    </source>
</evidence>
<evidence type="ECO:0000256" key="1">
    <source>
        <dbReference type="PIRSR" id="PIRSR605502-1"/>
    </source>
</evidence>
<feature type="binding site" evidence="1">
    <location>
        <position position="34"/>
    </location>
    <ligand>
        <name>Mg(2+)</name>
        <dbReference type="ChEBI" id="CHEBI:18420"/>
        <label>1</label>
    </ligand>
</feature>
<proteinExistence type="predicted"/>
<keyword evidence="1" id="KW-0460">Magnesium</keyword>
<feature type="binding site" evidence="1">
    <location>
        <position position="255"/>
    </location>
    <ligand>
        <name>Mg(2+)</name>
        <dbReference type="ChEBI" id="CHEBI:18420"/>
        <label>1</label>
    </ligand>
</feature>
<dbReference type="GO" id="GO:0046872">
    <property type="term" value="F:metal ion binding"/>
    <property type="evidence" value="ECO:0007669"/>
    <property type="project" value="UniProtKB-KW"/>
</dbReference>
<organism evidence="2 3">
    <name type="scientific">Weissella minor</name>
    <dbReference type="NCBI Taxonomy" id="1620"/>
    <lineage>
        <taxon>Bacteria</taxon>
        <taxon>Bacillati</taxon>
        <taxon>Bacillota</taxon>
        <taxon>Bacilli</taxon>
        <taxon>Lactobacillales</taxon>
        <taxon>Lactobacillaceae</taxon>
        <taxon>Weissella</taxon>
    </lineage>
</organism>
<keyword evidence="2" id="KW-0378">Hydrolase</keyword>
<dbReference type="STRING" id="1620.IV67_GL000555"/>
<dbReference type="RefSeq" id="WP_057787950.1">
    <property type="nucleotide sequence ID" value="NZ_JQCD01000024.1"/>
</dbReference>
<evidence type="ECO:0000313" key="3">
    <source>
        <dbReference type="Proteomes" id="UP000051673"/>
    </source>
</evidence>
<comment type="caution">
    <text evidence="2">The sequence shown here is derived from an EMBL/GenBank/DDBJ whole genome shotgun (WGS) entry which is preliminary data.</text>
</comment>
<dbReference type="SUPFAM" id="SSF101478">
    <property type="entry name" value="ADP-ribosylglycohydrolase"/>
    <property type="match status" value="1"/>
</dbReference>
<dbReference type="Proteomes" id="UP000051673">
    <property type="component" value="Unassembled WGS sequence"/>
</dbReference>
<dbReference type="Gene3D" id="1.10.4080.10">
    <property type="entry name" value="ADP-ribosylation/Crystallin J1"/>
    <property type="match status" value="1"/>
</dbReference>
<dbReference type="GO" id="GO:0016787">
    <property type="term" value="F:hydrolase activity"/>
    <property type="evidence" value="ECO:0007669"/>
    <property type="project" value="UniProtKB-KW"/>
</dbReference>
<sequence>MNHSQTALTNSTYGLINADCVAELSQNDHISDWSSATSLSLATIASLTRGYSLNHLMDQFTAWYARGDYTANRSAQMVDRTTIRSIEHYMINHDPFSSGSHATDDIDNGALLRIMPVVLYLNSQYGSDFISNGAAMLSLHQVTGLTHNQPTALITNSIYAFFVNQLLIDQQPVDAFETAIDAAYDYYSKHQIFQEALSAFEQLNTPDFKNTAMNQLTASNDAVETLTACIWIVLNASSYSEALEMAKDITGDATTLMPLVGTTAGLLFESNLDGMDHIQKYGRSMVKRIITAGNRSYHFEQLSFN</sequence>
<feature type="binding site" evidence="1">
    <location>
        <position position="252"/>
    </location>
    <ligand>
        <name>Mg(2+)</name>
        <dbReference type="ChEBI" id="CHEBI:18420"/>
        <label>1</label>
    </ligand>
</feature>
<protein>
    <submittedName>
        <fullName evidence="2">ADP-ribosylglycohydrolase</fullName>
    </submittedName>
</protein>
<keyword evidence="3" id="KW-1185">Reference proteome</keyword>
<dbReference type="OrthoDB" id="9798107at2"/>
<keyword evidence="1" id="KW-0479">Metal-binding</keyword>
<accession>A0A0R2JIB3</accession>
<dbReference type="InterPro" id="IPR005502">
    <property type="entry name" value="Ribosyl_crysJ1"/>
</dbReference>
<dbReference type="PATRIC" id="fig|1620.3.peg.562"/>
<dbReference type="InterPro" id="IPR036705">
    <property type="entry name" value="Ribosyl_crysJ1_sf"/>
</dbReference>
<name>A0A0R2JIB3_9LACO</name>
<dbReference type="Pfam" id="PF03747">
    <property type="entry name" value="ADP_ribosyl_GH"/>
    <property type="match status" value="1"/>
</dbReference>
<reference evidence="2 3" key="1">
    <citation type="journal article" date="2015" name="Genome Announc.">
        <title>Expanding the biotechnology potential of lactobacilli through comparative genomics of 213 strains and associated genera.</title>
        <authorList>
            <person name="Sun Z."/>
            <person name="Harris H.M."/>
            <person name="McCann A."/>
            <person name="Guo C."/>
            <person name="Argimon S."/>
            <person name="Zhang W."/>
            <person name="Yang X."/>
            <person name="Jeffery I.B."/>
            <person name="Cooney J.C."/>
            <person name="Kagawa T.F."/>
            <person name="Liu W."/>
            <person name="Song Y."/>
            <person name="Salvetti E."/>
            <person name="Wrobel A."/>
            <person name="Rasinkangas P."/>
            <person name="Parkhill J."/>
            <person name="Rea M.C."/>
            <person name="O'Sullivan O."/>
            <person name="Ritari J."/>
            <person name="Douillard F.P."/>
            <person name="Paul Ross R."/>
            <person name="Yang R."/>
            <person name="Briner A.E."/>
            <person name="Felis G.E."/>
            <person name="de Vos W.M."/>
            <person name="Barrangou R."/>
            <person name="Klaenhammer T.R."/>
            <person name="Caufield P.W."/>
            <person name="Cui Y."/>
            <person name="Zhang H."/>
            <person name="O'Toole P.W."/>
        </authorList>
    </citation>
    <scope>NUCLEOTIDE SEQUENCE [LARGE SCALE GENOMIC DNA]</scope>
    <source>
        <strain evidence="2 3">DSM 20014</strain>
    </source>
</reference>
<gene>
    <name evidence="2" type="ORF">IV67_GL000555</name>
</gene>
<dbReference type="EMBL" id="JQCD01000024">
    <property type="protein sequence ID" value="KRN77042.1"/>
    <property type="molecule type" value="Genomic_DNA"/>
</dbReference>
<comment type="cofactor">
    <cofactor evidence="1">
        <name>Mg(2+)</name>
        <dbReference type="ChEBI" id="CHEBI:18420"/>
    </cofactor>
    <text evidence="1">Binds 2 magnesium ions per subunit.</text>
</comment>
<dbReference type="AlphaFoldDB" id="A0A0R2JIB3"/>